<dbReference type="Proteomes" id="UP000253951">
    <property type="component" value="Chromosome"/>
</dbReference>
<evidence type="ECO:0000256" key="2">
    <source>
        <dbReference type="SAM" id="SignalP"/>
    </source>
</evidence>
<dbReference type="NCBIfam" id="TIGR04183">
    <property type="entry name" value="Por_Secre_tail"/>
    <property type="match status" value="1"/>
</dbReference>
<dbReference type="InterPro" id="IPR003961">
    <property type="entry name" value="FN3_dom"/>
</dbReference>
<proteinExistence type="predicted"/>
<dbReference type="PROSITE" id="PS50853">
    <property type="entry name" value="FN3"/>
    <property type="match status" value="1"/>
</dbReference>
<accession>A0A345HBU9</accession>
<feature type="domain" description="Fibronectin type-III" evidence="3">
    <location>
        <begin position="255"/>
        <end position="353"/>
    </location>
</feature>
<keyword evidence="1 2" id="KW-0732">Signal</keyword>
<protein>
    <submittedName>
        <fullName evidence="4">T9SS C-terminal target domain-containing protein</fullName>
    </submittedName>
</protein>
<evidence type="ECO:0000313" key="4">
    <source>
        <dbReference type="EMBL" id="AXG74059.1"/>
    </source>
</evidence>
<keyword evidence="5" id="KW-1185">Reference proteome</keyword>
<dbReference type="InterPro" id="IPR013783">
    <property type="entry name" value="Ig-like_fold"/>
</dbReference>
<evidence type="ECO:0000256" key="1">
    <source>
        <dbReference type="ARBA" id="ARBA00022729"/>
    </source>
</evidence>
<dbReference type="EMBL" id="CP031188">
    <property type="protein sequence ID" value="AXG74059.1"/>
    <property type="molecule type" value="Genomic_DNA"/>
</dbReference>
<dbReference type="OrthoDB" id="1274898at2"/>
<feature type="chain" id="PRO_5017055961" evidence="2">
    <location>
        <begin position="34"/>
        <end position="804"/>
    </location>
</feature>
<dbReference type="AlphaFoldDB" id="A0A345HBU9"/>
<gene>
    <name evidence="4" type="ORF">DVK85_07285</name>
</gene>
<feature type="signal peptide" evidence="2">
    <location>
        <begin position="1"/>
        <end position="33"/>
    </location>
</feature>
<organism evidence="4 5">
    <name type="scientific">Flavobacterium arcticum</name>
    <dbReference type="NCBI Taxonomy" id="1784713"/>
    <lineage>
        <taxon>Bacteria</taxon>
        <taxon>Pseudomonadati</taxon>
        <taxon>Bacteroidota</taxon>
        <taxon>Flavobacteriia</taxon>
        <taxon>Flavobacteriales</taxon>
        <taxon>Flavobacteriaceae</taxon>
        <taxon>Flavobacterium</taxon>
    </lineage>
</organism>
<dbReference type="Gene3D" id="2.60.40.10">
    <property type="entry name" value="Immunoglobulins"/>
    <property type="match status" value="1"/>
</dbReference>
<name>A0A345HBU9_9FLAO</name>
<evidence type="ECO:0000259" key="3">
    <source>
        <dbReference type="PROSITE" id="PS50853"/>
    </source>
</evidence>
<dbReference type="KEGG" id="fat:DVK85_07285"/>
<dbReference type="Pfam" id="PF18962">
    <property type="entry name" value="Por_Secre_tail"/>
    <property type="match status" value="1"/>
</dbReference>
<sequence length="804" mass="85933">MYLFFNQTIHFMKRKILLLCGVFSLFAFETITAQEYEYLEITSGLNEDVIANGANTAAASISTIVDNDSFAFVAADFQPTGTSIPPAYALPVDGNIASMATPGLSYQLADYSVNNSLRIHGTTPAPTVTTGTLVFSNQVSAKKLYVLATSGSGASTVTAIVNFTDATSQTITGAVLPDWYNSTVLPVAASGFGRVSVATNNVENPSGNPRMYQLTIDIDVENQIKEIESIQFTKTSTAQGVANIFAVTAELLGSCPSPDGLTAVFGITTGAVTWAESIIEPGDGYDYYFSTSADAPTEATVPTGNVASDVMTVEFSELEIGATYYFWVRSNCGDGDVGAWVATTFTTGQISSTYTEGDIETLYNTFPTITSTTTCPGTMTISIPDGYQIGDVATSYTMTTASNGYKSEQRSLLVCTTTNTSESSLYSGTGNGGTQEYNRTDLTFANGATGEVEFELRAWRTYGSSGCTTSHNFVDNNSWTVTVTYECVTPLTPQADDQTFCTASTVADLVAATDYDDATIRWYATEESVEPLAEETVLESGTYYVSQYRYTCESERQAVVVTLGTATLPLTETEQSFCTATNISGLYVDTIEGGVINWYATADSEELLAEELVLETGSYFVSQTVGGCESDRIEVAVTINATPDAPTGDMMQDFNTGETLASLEVDFVEFGTANWYVMTVEGNYEAVDATTVLENGVTYYVSQTLLSCESEMLAITANEVLSTVTHEFSGLKVYPNPANAMITIANVGVIENVKVANLLGQTVLNRTANTETVELNVSSLAAGTYILNVQLQNGATTSVKIVKQ</sequence>
<evidence type="ECO:0000313" key="5">
    <source>
        <dbReference type="Proteomes" id="UP000253951"/>
    </source>
</evidence>
<dbReference type="InterPro" id="IPR026444">
    <property type="entry name" value="Secre_tail"/>
</dbReference>
<reference evidence="4 5" key="1">
    <citation type="submission" date="2018-07" db="EMBL/GenBank/DDBJ databases">
        <title>Complete genome sequence of Flavobacterium arcticum type strain SM1502T.</title>
        <authorList>
            <person name="Li Y."/>
            <person name="Li D.-D."/>
        </authorList>
    </citation>
    <scope>NUCLEOTIDE SEQUENCE [LARGE SCALE GENOMIC DNA]</scope>
    <source>
        <strain evidence="4 5">SM1502</strain>
    </source>
</reference>